<protein>
    <recommendedName>
        <fullName evidence="3">Tetratricopeptide repeat protein 30</fullName>
    </recommendedName>
</protein>
<keyword evidence="3" id="KW-0970">Cilium biogenesis/degradation</keyword>
<gene>
    <name evidence="4" type="ORF">CAEBREN_32059</name>
</gene>
<dbReference type="AlphaFoldDB" id="G0NUF2"/>
<dbReference type="InterPro" id="IPR039941">
    <property type="entry name" value="TT30"/>
</dbReference>
<evidence type="ECO:0000256" key="1">
    <source>
        <dbReference type="ARBA" id="ARBA00022737"/>
    </source>
</evidence>
<keyword evidence="3" id="KW-0969">Cilium</keyword>
<dbReference type="Gene3D" id="1.25.40.10">
    <property type="entry name" value="Tetratricopeptide repeat domain"/>
    <property type="match status" value="3"/>
</dbReference>
<dbReference type="EMBL" id="GL379950">
    <property type="protein sequence ID" value="EGT37804.1"/>
    <property type="molecule type" value="Genomic_DNA"/>
</dbReference>
<comment type="similarity">
    <text evidence="3">Belongs to the TTC30/dfy-1/fleer family.</text>
</comment>
<evidence type="ECO:0000313" key="4">
    <source>
        <dbReference type="EMBL" id="EGT37804.1"/>
    </source>
</evidence>
<dbReference type="PANTHER" id="PTHR20931">
    <property type="entry name" value="TETRATRICOPEPTIDE REPEAT PROTEIN 30"/>
    <property type="match status" value="1"/>
</dbReference>
<proteinExistence type="inferred from homology"/>
<reference evidence="5" key="1">
    <citation type="submission" date="2011-07" db="EMBL/GenBank/DDBJ databases">
        <authorList>
            <consortium name="Caenorhabditis brenneri Sequencing and Analysis Consortium"/>
            <person name="Wilson R.K."/>
        </authorList>
    </citation>
    <scope>NUCLEOTIDE SEQUENCE [LARGE SCALE GENOMIC DNA]</scope>
    <source>
        <strain evidence="5">PB2801</strain>
    </source>
</reference>
<evidence type="ECO:0000313" key="5">
    <source>
        <dbReference type="Proteomes" id="UP000008068"/>
    </source>
</evidence>
<dbReference type="PANTHER" id="PTHR20931:SF0">
    <property type="entry name" value="TETRATRICOPEPTIDE REPEAT PROTEIN 30"/>
    <property type="match status" value="1"/>
</dbReference>
<dbReference type="HOGENOM" id="CLU_023760_0_0_1"/>
<evidence type="ECO:0000256" key="2">
    <source>
        <dbReference type="ARBA" id="ARBA00022803"/>
    </source>
</evidence>
<comment type="subcellular location">
    <subcellularLocation>
        <location evidence="3">Cell projection</location>
        <location evidence="3">Cilium</location>
    </subcellularLocation>
</comment>
<dbReference type="InParanoid" id="G0NUF2"/>
<dbReference type="eggNOG" id="KOG4340">
    <property type="taxonomic scope" value="Eukaryota"/>
</dbReference>
<keyword evidence="5" id="KW-1185">Reference proteome</keyword>
<dbReference type="STRING" id="135651.G0NUF2"/>
<dbReference type="Proteomes" id="UP000008068">
    <property type="component" value="Unassembled WGS sequence"/>
</dbReference>
<dbReference type="GO" id="GO:0042073">
    <property type="term" value="P:intraciliary transport"/>
    <property type="evidence" value="ECO:0007669"/>
    <property type="project" value="UniProtKB-UniRule"/>
</dbReference>
<keyword evidence="2 3" id="KW-0802">TPR repeat</keyword>
<dbReference type="FunCoup" id="G0NUF2">
    <property type="interactions" value="579"/>
</dbReference>
<organism evidence="5">
    <name type="scientific">Caenorhabditis brenneri</name>
    <name type="common">Nematode worm</name>
    <dbReference type="NCBI Taxonomy" id="135651"/>
    <lineage>
        <taxon>Eukaryota</taxon>
        <taxon>Metazoa</taxon>
        <taxon>Ecdysozoa</taxon>
        <taxon>Nematoda</taxon>
        <taxon>Chromadorea</taxon>
        <taxon>Rhabditida</taxon>
        <taxon>Rhabditina</taxon>
        <taxon>Rhabditomorpha</taxon>
        <taxon>Rhabditoidea</taxon>
        <taxon>Rhabditidae</taxon>
        <taxon>Peloderinae</taxon>
        <taxon>Caenorhabditis</taxon>
    </lineage>
</organism>
<evidence type="ECO:0000256" key="3">
    <source>
        <dbReference type="RuleBase" id="RU367070"/>
    </source>
</evidence>
<dbReference type="OrthoDB" id="10249577at2759"/>
<dbReference type="GO" id="GO:0120170">
    <property type="term" value="F:intraciliary transport particle B binding"/>
    <property type="evidence" value="ECO:0007669"/>
    <property type="project" value="TreeGrafter"/>
</dbReference>
<keyword evidence="1" id="KW-0677">Repeat</keyword>
<dbReference type="FunFam" id="1.25.40.10:FF:000186">
    <property type="entry name" value="Tetratricopeptide repeat domain 30A"/>
    <property type="match status" value="1"/>
</dbReference>
<dbReference type="Pfam" id="PF14559">
    <property type="entry name" value="TPR_19"/>
    <property type="match status" value="1"/>
</dbReference>
<name>G0NUF2_CAEBE</name>
<sequence>MNALLNIKEGEFTSTIYGLIHEHKFNDAIRILQYQHERNPKNLAALSLLAYCYYYTQDFMNAADCYSQLSYNFPNQSQYRLYHAQSLYNAFRPADALAVVSMIQDESLLNESIKLEAAIKYQEDDLVNCRILVDQLPTDDAAVLINTACIDYKAQHAFCFQEGNYEDALKKFNEATEFSGYQSGLAYSIALCHYRRRDYESALTLIEEIIKRGVKDHPGMSVCVSVYLYFRIPEFNIGAGSEGNDVNFIQNTQKLHESALIEAFNLRFAICYRTKDYKAAKESLMDMPPRNEHDADPITLHNTAICNANTDFGDSSAKLQFLLGINPFPQETFANLLFLYCKNDYFGLAADVLAENPSHTFYCLNEYQFNLLEALIYMPTNPQESLKKLEKLEKECLERLRKTALAIQIRKEQSQNPTDESLEMRNLIETYDDSLEMYLPVLMTYAKHYWDKRDYQAVEKLFRNSVDYCKEHDTWKLNVAHTIFMQEKKYKEAANFYEQIVSKKYDDGILEVPAMILANLVVCYIMTNQTEEAESILKSVENEEENALMLKPNEKFFHNSIISLVIGSLYCSKGNFEFGLSRVVKALEPPEKKLGVDTWYYAKRCIVSAVEQMAKNLLVIRDSVVMEVIQFLASCEVPGRNIYTVPDDLFEQAGESKVKCNVTYEARMLKAALLKVFNGS</sequence>
<accession>G0NUF2</accession>
<comment type="function">
    <text evidence="3">Required for polyglutamylation of axonemal tubulin. Plays a role in anterograde intraflagellar transport (IFT), the process by which cilia precursors are transported from the base of the cilium to the site of their incorporation at the tip.</text>
</comment>
<keyword evidence="3" id="KW-0966">Cell projection</keyword>
<dbReference type="GO" id="GO:0030992">
    <property type="term" value="C:intraciliary transport particle B"/>
    <property type="evidence" value="ECO:0007669"/>
    <property type="project" value="TreeGrafter"/>
</dbReference>
<dbReference type="GO" id="GO:0005879">
    <property type="term" value="C:axonemal microtubule"/>
    <property type="evidence" value="ECO:0007669"/>
    <property type="project" value="UniProtKB-UniRule"/>
</dbReference>
<dbReference type="SUPFAM" id="SSF48452">
    <property type="entry name" value="TPR-like"/>
    <property type="match status" value="2"/>
</dbReference>
<dbReference type="InterPro" id="IPR011990">
    <property type="entry name" value="TPR-like_helical_dom_sf"/>
</dbReference>